<dbReference type="GO" id="GO:0030246">
    <property type="term" value="F:carbohydrate binding"/>
    <property type="evidence" value="ECO:0007669"/>
    <property type="project" value="UniProtKB-KW"/>
</dbReference>
<evidence type="ECO:0000256" key="3">
    <source>
        <dbReference type="ARBA" id="ARBA00022734"/>
    </source>
</evidence>
<dbReference type="Pfam" id="PF13927">
    <property type="entry name" value="Ig_3"/>
    <property type="match status" value="1"/>
</dbReference>
<evidence type="ECO:0000256" key="2">
    <source>
        <dbReference type="ARBA" id="ARBA00022692"/>
    </source>
</evidence>
<dbReference type="CDD" id="cd00096">
    <property type="entry name" value="Ig"/>
    <property type="match status" value="1"/>
</dbReference>
<accession>A0A3B5QKB9</accession>
<keyword evidence="5" id="KW-1133">Transmembrane helix</keyword>
<reference evidence="9" key="4">
    <citation type="submission" date="2025-09" db="UniProtKB">
        <authorList>
            <consortium name="Ensembl"/>
        </authorList>
    </citation>
    <scope>IDENTIFICATION</scope>
    <source>
        <strain evidence="9">JP 163 A</strain>
    </source>
</reference>
<organism evidence="9 10">
    <name type="scientific">Xiphophorus maculatus</name>
    <name type="common">Southern platyfish</name>
    <name type="synonym">Platypoecilus maculatus</name>
    <dbReference type="NCBI Taxonomy" id="8083"/>
    <lineage>
        <taxon>Eukaryota</taxon>
        <taxon>Metazoa</taxon>
        <taxon>Chordata</taxon>
        <taxon>Craniata</taxon>
        <taxon>Vertebrata</taxon>
        <taxon>Euteleostomi</taxon>
        <taxon>Actinopterygii</taxon>
        <taxon>Neopterygii</taxon>
        <taxon>Teleostei</taxon>
        <taxon>Neoteleostei</taxon>
        <taxon>Acanthomorphata</taxon>
        <taxon>Ovalentaria</taxon>
        <taxon>Atherinomorphae</taxon>
        <taxon>Cyprinodontiformes</taxon>
        <taxon>Poeciliidae</taxon>
        <taxon>Poeciliinae</taxon>
        <taxon>Xiphophorus</taxon>
    </lineage>
</organism>
<dbReference type="InterPro" id="IPR036179">
    <property type="entry name" value="Ig-like_dom_sf"/>
</dbReference>
<dbReference type="GO" id="GO:0033691">
    <property type="term" value="F:sialic acid binding"/>
    <property type="evidence" value="ECO:0007669"/>
    <property type="project" value="TreeGrafter"/>
</dbReference>
<evidence type="ECO:0000256" key="5">
    <source>
        <dbReference type="ARBA" id="ARBA00022989"/>
    </source>
</evidence>
<name>A0A3B5QKB9_XIPMA</name>
<keyword evidence="6" id="KW-0472">Membrane</keyword>
<keyword evidence="10" id="KW-1185">Reference proteome</keyword>
<evidence type="ECO:0000313" key="10">
    <source>
        <dbReference type="Proteomes" id="UP000002852"/>
    </source>
</evidence>
<feature type="domain" description="Ig-like" evidence="8">
    <location>
        <begin position="232"/>
        <end position="313"/>
    </location>
</feature>
<evidence type="ECO:0000256" key="6">
    <source>
        <dbReference type="ARBA" id="ARBA00023136"/>
    </source>
</evidence>
<dbReference type="OMA" id="DIVTSHQ"/>
<reference evidence="10" key="2">
    <citation type="journal article" date="2013" name="Nat. Genet.">
        <title>The genome of the platyfish, Xiphophorus maculatus, provides insights into evolutionary adaptation and several complex traits.</title>
        <authorList>
            <person name="Schartl M."/>
            <person name="Walter R.B."/>
            <person name="Shen Y."/>
            <person name="Garcia T."/>
            <person name="Catchen J."/>
            <person name="Amores A."/>
            <person name="Braasch I."/>
            <person name="Chalopin D."/>
            <person name="Volff J.N."/>
            <person name="Lesch K.P."/>
            <person name="Bisazza A."/>
            <person name="Minx P."/>
            <person name="Hillier L."/>
            <person name="Wilson R.K."/>
            <person name="Fuerstenberg S."/>
            <person name="Boore J."/>
            <person name="Searle S."/>
            <person name="Postlethwait J.H."/>
            <person name="Warren W.C."/>
        </authorList>
    </citation>
    <scope>NUCLEOTIDE SEQUENCE [LARGE SCALE GENOMIC DNA]</scope>
    <source>
        <strain evidence="10">JP 163 A</strain>
    </source>
</reference>
<dbReference type="GeneTree" id="ENSGT01150000286924"/>
<dbReference type="Gene3D" id="2.60.40.10">
    <property type="entry name" value="Immunoglobulins"/>
    <property type="match status" value="3"/>
</dbReference>
<dbReference type="PANTHER" id="PTHR12035:SF128">
    <property type="entry name" value="BRANCHED CHAIN KETO ACID DEHYDROGENASE E1 SUBUNIT BETA,-LIKE-RELATED"/>
    <property type="match status" value="1"/>
</dbReference>
<proteinExistence type="inferred from homology"/>
<comment type="similarity">
    <text evidence="7">Belongs to the immunoglobulin superfamily. SIGLEC (sialic acid binding Ig-like lectin) family.</text>
</comment>
<evidence type="ECO:0000256" key="1">
    <source>
        <dbReference type="ARBA" id="ARBA00004479"/>
    </source>
</evidence>
<reference evidence="9" key="3">
    <citation type="submission" date="2025-08" db="UniProtKB">
        <authorList>
            <consortium name="Ensembl"/>
        </authorList>
    </citation>
    <scope>IDENTIFICATION</scope>
    <source>
        <strain evidence="9">JP 163 A</strain>
    </source>
</reference>
<protein>
    <recommendedName>
        <fullName evidence="8">Ig-like domain-containing protein</fullName>
    </recommendedName>
</protein>
<dbReference type="PROSITE" id="PS50835">
    <property type="entry name" value="IG_LIKE"/>
    <property type="match status" value="3"/>
</dbReference>
<dbReference type="InterPro" id="IPR051036">
    <property type="entry name" value="SIGLEC"/>
</dbReference>
<feature type="domain" description="Ig-like" evidence="8">
    <location>
        <begin position="125"/>
        <end position="220"/>
    </location>
</feature>
<dbReference type="InterPro" id="IPR007110">
    <property type="entry name" value="Ig-like_dom"/>
</dbReference>
<dbReference type="Ensembl" id="ENSXMAT00000030158.1">
    <property type="protein sequence ID" value="ENSXMAP00000031251.1"/>
    <property type="gene ID" value="ENSXMAG00000029020.1"/>
</dbReference>
<dbReference type="SMART" id="SM00409">
    <property type="entry name" value="IG"/>
    <property type="match status" value="3"/>
</dbReference>
<dbReference type="SMART" id="SM00408">
    <property type="entry name" value="IGc2"/>
    <property type="match status" value="1"/>
</dbReference>
<dbReference type="InterPro" id="IPR013106">
    <property type="entry name" value="Ig_V-set"/>
</dbReference>
<dbReference type="GO" id="GO:0007155">
    <property type="term" value="P:cell adhesion"/>
    <property type="evidence" value="ECO:0007669"/>
    <property type="project" value="UniProtKB-KW"/>
</dbReference>
<reference evidence="10" key="1">
    <citation type="submission" date="2012-01" db="EMBL/GenBank/DDBJ databases">
        <authorList>
            <person name="Walter R."/>
            <person name="Schartl M."/>
            <person name="Warren W."/>
        </authorList>
    </citation>
    <scope>NUCLEOTIDE SEQUENCE [LARGE SCALE GENOMIC DNA]</scope>
    <source>
        <strain evidence="10">JP 163 A</strain>
    </source>
</reference>
<comment type="subcellular location">
    <subcellularLocation>
        <location evidence="1">Membrane</location>
        <topology evidence="1">Single-pass type I membrane protein</topology>
    </subcellularLocation>
</comment>
<dbReference type="InterPro" id="IPR003599">
    <property type="entry name" value="Ig_sub"/>
</dbReference>
<dbReference type="SUPFAM" id="SSF48726">
    <property type="entry name" value="Immunoglobulin"/>
    <property type="match status" value="3"/>
</dbReference>
<evidence type="ECO:0000256" key="7">
    <source>
        <dbReference type="ARBA" id="ARBA00038361"/>
    </source>
</evidence>
<keyword evidence="2" id="KW-0812">Transmembrane</keyword>
<feature type="domain" description="Ig-like" evidence="8">
    <location>
        <begin position="23"/>
        <end position="115"/>
    </location>
</feature>
<evidence type="ECO:0000259" key="8">
    <source>
        <dbReference type="PROSITE" id="PS50835"/>
    </source>
</evidence>
<dbReference type="Proteomes" id="UP000002852">
    <property type="component" value="Unassembled WGS sequence"/>
</dbReference>
<dbReference type="GO" id="GO:0005886">
    <property type="term" value="C:plasma membrane"/>
    <property type="evidence" value="ECO:0007669"/>
    <property type="project" value="TreeGrafter"/>
</dbReference>
<dbReference type="Pfam" id="PF07686">
    <property type="entry name" value="V-set"/>
    <property type="match status" value="1"/>
</dbReference>
<dbReference type="STRING" id="8083.ENSXMAP00000031251"/>
<dbReference type="AlphaFoldDB" id="A0A3B5QKB9"/>
<evidence type="ECO:0000313" key="9">
    <source>
        <dbReference type="Ensembl" id="ENSXMAP00000031251.1"/>
    </source>
</evidence>
<keyword evidence="3" id="KW-0430">Lectin</keyword>
<dbReference type="InterPro" id="IPR013783">
    <property type="entry name" value="Ig-like_fold"/>
</dbReference>
<keyword evidence="4" id="KW-0130">Cell adhesion</keyword>
<evidence type="ECO:0000256" key="4">
    <source>
        <dbReference type="ARBA" id="ARBA00022889"/>
    </source>
</evidence>
<dbReference type="InterPro" id="IPR003598">
    <property type="entry name" value="Ig_sub2"/>
</dbReference>
<sequence length="339" mass="37356">GQLVVLLPCSKKAFLQEDKTFTPTLKPTNQTAAAGQCVVLECSFENNVTSFTWCKNGQSGECNLQIFNSSNNSTVDSKILGRVTMLEPDLKKKNCSILITNLTTTDTGVYKVKAEADIVTSHQLPFISILQTVQERNVTLEIAPLKNKRYITLTCSVPGSCSGFKPQFTWTYQKAAKTDNPTIISHTSSLTFKASSEHHNMNVTCRVGFPGNTSKEKTLNTSCDITNGTGTPTISGKSTIKQDESLNLTCTVDSFPLSVITWSKRGLNKTLNNETKYGTSTLVIHNVTEQHSGQYFCYANHLNKTLEQDINITVISKYSAKSFNISVILHEFISVTTHE</sequence>
<dbReference type="PANTHER" id="PTHR12035">
    <property type="entry name" value="SIALIC ACID BINDING IMMUNOGLOBULIN-LIKE LECTIN"/>
    <property type="match status" value="1"/>
</dbReference>
<dbReference type="InParanoid" id="A0A3B5QKB9"/>